<dbReference type="CDD" id="cd21809">
    <property type="entry name" value="ABC-2_lan_permease-like"/>
    <property type="match status" value="1"/>
</dbReference>
<feature type="transmembrane region" description="Helical" evidence="1">
    <location>
        <begin position="99"/>
        <end position="128"/>
    </location>
</feature>
<evidence type="ECO:0000313" key="2">
    <source>
        <dbReference type="EMBL" id="KNZ40179.1"/>
    </source>
</evidence>
<feature type="transmembrane region" description="Helical" evidence="1">
    <location>
        <begin position="56"/>
        <end position="78"/>
    </location>
</feature>
<dbReference type="EMBL" id="LGYO01000080">
    <property type="protein sequence ID" value="KNZ40179.1"/>
    <property type="molecule type" value="Genomic_DNA"/>
</dbReference>
<dbReference type="OrthoDB" id="9781996at2"/>
<proteinExistence type="predicted"/>
<accession>A0A0L6TV75</accession>
<dbReference type="STRING" id="52689.AKG39_19050"/>
<keyword evidence="1" id="KW-1133">Transmembrane helix</keyword>
<reference evidence="3" key="1">
    <citation type="submission" date="2015-07" db="EMBL/GenBank/DDBJ databases">
        <title>Draft genome sequence of Acetobacterium bakii DSM 8293, a potential psychrophilic chemical producer through syngas fermentation.</title>
        <authorList>
            <person name="Song Y."/>
            <person name="Hwang S."/>
            <person name="Cho B.-K."/>
        </authorList>
    </citation>
    <scope>NUCLEOTIDE SEQUENCE [LARGE SCALE GENOMIC DNA]</scope>
    <source>
        <strain evidence="3">DSM 8239</strain>
    </source>
</reference>
<protein>
    <submittedName>
        <fullName evidence="2">Multidrug ABC transporter permease</fullName>
    </submittedName>
</protein>
<feature type="transmembrane region" description="Helical" evidence="1">
    <location>
        <begin position="217"/>
        <end position="236"/>
    </location>
</feature>
<evidence type="ECO:0000256" key="1">
    <source>
        <dbReference type="SAM" id="Phobius"/>
    </source>
</evidence>
<organism evidence="2 3">
    <name type="scientific">Acetobacterium bakii</name>
    <dbReference type="NCBI Taxonomy" id="52689"/>
    <lineage>
        <taxon>Bacteria</taxon>
        <taxon>Bacillati</taxon>
        <taxon>Bacillota</taxon>
        <taxon>Clostridia</taxon>
        <taxon>Eubacteriales</taxon>
        <taxon>Eubacteriaceae</taxon>
        <taxon>Acetobacterium</taxon>
    </lineage>
</organism>
<dbReference type="RefSeq" id="WP_050741991.1">
    <property type="nucleotide sequence ID" value="NZ_LGYO01000080.1"/>
</dbReference>
<sequence length="244" mass="27017">MLIRALKAEMIKMRHSPVWLAFLLIPIIPAFMGTFNYLNNLGMLENEWYSLWTQHTIFSCYFFLPVLIGIYASYLCRLEHTNHNWNAVMTAPVPITQMFLAKLIMACTMVILTQIWMGILFIISGLLAGVTGTIPLELPIWLFFGALGGMVVCALQLFISLVIRSFAVPVGIALMGGVAGLAVLSKGYGIWFPYALITLGMRANDPTAPMSVGEVQFLLTCLVFLAGFSLLAITWLKTRDVVTG</sequence>
<keyword evidence="1" id="KW-0472">Membrane</keyword>
<dbReference type="AlphaFoldDB" id="A0A0L6TV75"/>
<dbReference type="Proteomes" id="UP000036873">
    <property type="component" value="Unassembled WGS sequence"/>
</dbReference>
<comment type="caution">
    <text evidence="2">The sequence shown here is derived from an EMBL/GenBank/DDBJ whole genome shotgun (WGS) entry which is preliminary data.</text>
</comment>
<keyword evidence="1" id="KW-0812">Transmembrane</keyword>
<dbReference type="Pfam" id="PF12730">
    <property type="entry name" value="ABC2_membrane_4"/>
    <property type="match status" value="1"/>
</dbReference>
<gene>
    <name evidence="2" type="ORF">AKG39_19050</name>
</gene>
<name>A0A0L6TV75_9FIRM</name>
<evidence type="ECO:0000313" key="3">
    <source>
        <dbReference type="Proteomes" id="UP000036873"/>
    </source>
</evidence>
<dbReference type="PATRIC" id="fig|52689.4.peg.3999"/>
<feature type="transmembrane region" description="Helical" evidence="1">
    <location>
        <begin position="170"/>
        <end position="197"/>
    </location>
</feature>
<keyword evidence="3" id="KW-1185">Reference proteome</keyword>
<feature type="transmembrane region" description="Helical" evidence="1">
    <location>
        <begin position="140"/>
        <end position="163"/>
    </location>
</feature>